<dbReference type="Pfam" id="PF00069">
    <property type="entry name" value="Pkinase"/>
    <property type="match status" value="1"/>
</dbReference>
<feature type="compositionally biased region" description="Low complexity" evidence="8">
    <location>
        <begin position="489"/>
        <end position="500"/>
    </location>
</feature>
<comment type="similarity">
    <text evidence="1">Belongs to the protein kinase superfamily. NEK Ser/Thr protein kinase family. NIMA subfamily.</text>
</comment>
<evidence type="ECO:0000256" key="4">
    <source>
        <dbReference type="ARBA" id="ARBA00022741"/>
    </source>
</evidence>
<feature type="compositionally biased region" description="Gly residues" evidence="8">
    <location>
        <begin position="460"/>
        <end position="488"/>
    </location>
</feature>
<dbReference type="PANTHER" id="PTHR43671">
    <property type="entry name" value="SERINE/THREONINE-PROTEIN KINASE NEK"/>
    <property type="match status" value="1"/>
</dbReference>
<dbReference type="PROSITE" id="PS50011">
    <property type="entry name" value="PROTEIN_KINASE_DOM"/>
    <property type="match status" value="1"/>
</dbReference>
<name>A0A919BGM6_STRFL</name>
<dbReference type="GO" id="GO:0004674">
    <property type="term" value="F:protein serine/threonine kinase activity"/>
    <property type="evidence" value="ECO:0007669"/>
    <property type="project" value="UniProtKB-EC"/>
</dbReference>
<evidence type="ECO:0000256" key="6">
    <source>
        <dbReference type="ARBA" id="ARBA00022840"/>
    </source>
</evidence>
<dbReference type="GO" id="GO:0005524">
    <property type="term" value="F:ATP binding"/>
    <property type="evidence" value="ECO:0007669"/>
    <property type="project" value="UniProtKB-UniRule"/>
</dbReference>
<protein>
    <recommendedName>
        <fullName evidence="2">non-specific serine/threonine protein kinase</fullName>
        <ecNumber evidence="2">2.7.11.1</ecNumber>
    </recommendedName>
</protein>
<feature type="region of interest" description="Disordered" evidence="8">
    <location>
        <begin position="327"/>
        <end position="358"/>
    </location>
</feature>
<dbReference type="PROSITE" id="PS00108">
    <property type="entry name" value="PROTEIN_KINASE_ST"/>
    <property type="match status" value="1"/>
</dbReference>
<evidence type="ECO:0000256" key="2">
    <source>
        <dbReference type="ARBA" id="ARBA00012513"/>
    </source>
</evidence>
<dbReference type="AlphaFoldDB" id="A0A919BGM6"/>
<dbReference type="InterPro" id="IPR000772">
    <property type="entry name" value="Ricin_B_lectin"/>
</dbReference>
<dbReference type="Proteomes" id="UP000632849">
    <property type="component" value="Unassembled WGS sequence"/>
</dbReference>
<dbReference type="RefSeq" id="WP_190041268.1">
    <property type="nucleotide sequence ID" value="NZ_BNBE01000001.1"/>
</dbReference>
<dbReference type="PROSITE" id="PS50231">
    <property type="entry name" value="RICIN_B_LECTIN"/>
    <property type="match status" value="1"/>
</dbReference>
<evidence type="ECO:0000256" key="8">
    <source>
        <dbReference type="SAM" id="MobiDB-lite"/>
    </source>
</evidence>
<dbReference type="PROSITE" id="PS00107">
    <property type="entry name" value="PROTEIN_KINASE_ATP"/>
    <property type="match status" value="1"/>
</dbReference>
<keyword evidence="5" id="KW-0418">Kinase</keyword>
<dbReference type="InterPro" id="IPR011009">
    <property type="entry name" value="Kinase-like_dom_sf"/>
</dbReference>
<evidence type="ECO:0000313" key="11">
    <source>
        <dbReference type="Proteomes" id="UP000632849"/>
    </source>
</evidence>
<evidence type="ECO:0000256" key="1">
    <source>
        <dbReference type="ARBA" id="ARBA00010886"/>
    </source>
</evidence>
<dbReference type="Pfam" id="PF00652">
    <property type="entry name" value="Ricin_B_lectin"/>
    <property type="match status" value="1"/>
</dbReference>
<gene>
    <name evidence="10" type="ORF">GCM10017667_19080</name>
</gene>
<sequence>MQGELENHSNLAGSGATPLDADDPRRIGAFRLLGVLGSGGMGRVYLGAVPGTYAAVKRVLPTLAEDRDFLDHFGHELDNLARLPGGASTKLLASDRLAKPPWFATEFIPGVTLSDALRLTGGPLEPDALWRLLREAAAGLRAVHAAEMVHRDLKPSNVMLTGSGLSLIDFGVARAADQSRLTKTGMIIGTPAYMAPEQAVADKRLTGAADVFALGSLVLYAANGRPPFGDGSGHDLLYRVVHGEPDFGRLTEADPDLADLVRTCLSKDPDDRPTATELVGHADARAAGVAWPEPVAARIAERAAFAAGAPTAEALAELEAADPSQDVATAPLTPQPPAGSGPAYALTGKAGGPPEEKKRRNRIVVMAVPVVLATGTTLTLSLLPFEIGKANAGDRPSASPTAALSPGARPPSSASASPSPSTSGTKPTTRKPAPSSGPASGTAAPPQGGQPPAAPPRPGDGSGGGGGGGGGTVTGGGGTSGSGGGSSTTGGSDSTSAGGSSTTGGGSTSTGGSSSTGGGSSSGGTAPRPTTAAPRPTTAAPKPPASGGGSAPSGTYALENGNTGNCLVEYKQPYGAVTVLSMECGSKPEASGYSWIYRANADGSFRLVNKKSGKCLQPGPGVAVETAACTGTSAQSWKVHATTSSGRQFVNVSSGQCLTSNPGAVMSFMCGNASPSQLWRNIGAI</sequence>
<feature type="compositionally biased region" description="Low complexity" evidence="8">
    <location>
        <begin position="405"/>
        <end position="447"/>
    </location>
</feature>
<comment type="caution">
    <text evidence="10">The sequence shown here is derived from an EMBL/GenBank/DDBJ whole genome shotgun (WGS) entry which is preliminary data.</text>
</comment>
<feature type="compositionally biased region" description="Low complexity" evidence="8">
    <location>
        <begin position="523"/>
        <end position="540"/>
    </location>
</feature>
<evidence type="ECO:0000256" key="3">
    <source>
        <dbReference type="ARBA" id="ARBA00022679"/>
    </source>
</evidence>
<dbReference type="PANTHER" id="PTHR43671:SF13">
    <property type="entry name" value="SERINE_THREONINE-PROTEIN KINASE NEK2"/>
    <property type="match status" value="1"/>
</dbReference>
<dbReference type="Gene3D" id="3.30.200.20">
    <property type="entry name" value="Phosphorylase Kinase, domain 1"/>
    <property type="match status" value="1"/>
</dbReference>
<dbReference type="EC" id="2.7.11.1" evidence="2"/>
<dbReference type="CDD" id="cd14014">
    <property type="entry name" value="STKc_PknB_like"/>
    <property type="match status" value="1"/>
</dbReference>
<dbReference type="InterPro" id="IPR000719">
    <property type="entry name" value="Prot_kinase_dom"/>
</dbReference>
<feature type="compositionally biased region" description="Gly residues" evidence="8">
    <location>
        <begin position="501"/>
        <end position="522"/>
    </location>
</feature>
<feature type="binding site" evidence="7">
    <location>
        <position position="57"/>
    </location>
    <ligand>
        <name>ATP</name>
        <dbReference type="ChEBI" id="CHEBI:30616"/>
    </ligand>
</feature>
<keyword evidence="3" id="KW-0808">Transferase</keyword>
<dbReference type="InterPro" id="IPR008271">
    <property type="entry name" value="Ser/Thr_kinase_AS"/>
</dbReference>
<reference evidence="10" key="1">
    <citation type="journal article" date="2014" name="Int. J. Syst. Evol. Microbiol.">
        <title>Complete genome sequence of Corynebacterium casei LMG S-19264T (=DSM 44701T), isolated from a smear-ripened cheese.</title>
        <authorList>
            <consortium name="US DOE Joint Genome Institute (JGI-PGF)"/>
            <person name="Walter F."/>
            <person name="Albersmeier A."/>
            <person name="Kalinowski J."/>
            <person name="Ruckert C."/>
        </authorList>
    </citation>
    <scope>NUCLEOTIDE SEQUENCE</scope>
    <source>
        <strain evidence="10">JCM 4122</strain>
    </source>
</reference>
<keyword evidence="4 7" id="KW-0547">Nucleotide-binding</keyword>
<evidence type="ECO:0000256" key="5">
    <source>
        <dbReference type="ARBA" id="ARBA00022777"/>
    </source>
</evidence>
<dbReference type="InterPro" id="IPR017441">
    <property type="entry name" value="Protein_kinase_ATP_BS"/>
</dbReference>
<dbReference type="EMBL" id="BNBE01000001">
    <property type="protein sequence ID" value="GHF90189.1"/>
    <property type="molecule type" value="Genomic_DNA"/>
</dbReference>
<reference evidence="10" key="2">
    <citation type="submission" date="2020-09" db="EMBL/GenBank/DDBJ databases">
        <authorList>
            <person name="Sun Q."/>
            <person name="Ohkuma M."/>
        </authorList>
    </citation>
    <scope>NUCLEOTIDE SEQUENCE</scope>
    <source>
        <strain evidence="10">JCM 4122</strain>
    </source>
</reference>
<dbReference type="Gene3D" id="2.80.10.50">
    <property type="match status" value="1"/>
</dbReference>
<dbReference type="CDD" id="cd23415">
    <property type="entry name" value="beta-trefoil_Ricin_AH"/>
    <property type="match status" value="1"/>
</dbReference>
<evidence type="ECO:0000256" key="7">
    <source>
        <dbReference type="PROSITE-ProRule" id="PRU10141"/>
    </source>
</evidence>
<dbReference type="SUPFAM" id="SSF56112">
    <property type="entry name" value="Protein kinase-like (PK-like)"/>
    <property type="match status" value="1"/>
</dbReference>
<feature type="region of interest" description="Disordered" evidence="8">
    <location>
        <begin position="391"/>
        <end position="556"/>
    </location>
</feature>
<dbReference type="InterPro" id="IPR050660">
    <property type="entry name" value="NEK_Ser/Thr_kinase"/>
</dbReference>
<evidence type="ECO:0000313" key="10">
    <source>
        <dbReference type="EMBL" id="GHF90189.1"/>
    </source>
</evidence>
<feature type="domain" description="Protein kinase" evidence="9">
    <location>
        <begin position="30"/>
        <end position="284"/>
    </location>
</feature>
<accession>A0A919BGM6</accession>
<dbReference type="SUPFAM" id="SSF50370">
    <property type="entry name" value="Ricin B-like lectins"/>
    <property type="match status" value="1"/>
</dbReference>
<dbReference type="SMART" id="SM00220">
    <property type="entry name" value="S_TKc"/>
    <property type="match status" value="1"/>
</dbReference>
<keyword evidence="11" id="KW-1185">Reference proteome</keyword>
<feature type="compositionally biased region" description="Pro residues" evidence="8">
    <location>
        <begin position="448"/>
        <end position="458"/>
    </location>
</feature>
<dbReference type="Gene3D" id="1.10.510.10">
    <property type="entry name" value="Transferase(Phosphotransferase) domain 1"/>
    <property type="match status" value="1"/>
</dbReference>
<evidence type="ECO:0000259" key="9">
    <source>
        <dbReference type="PROSITE" id="PS50011"/>
    </source>
</evidence>
<dbReference type="InterPro" id="IPR035992">
    <property type="entry name" value="Ricin_B-like_lectins"/>
</dbReference>
<proteinExistence type="inferred from homology"/>
<keyword evidence="6 7" id="KW-0067">ATP-binding</keyword>
<organism evidence="10 11">
    <name type="scientific">Streptomyces filamentosus</name>
    <name type="common">Streptomyces roseosporus</name>
    <dbReference type="NCBI Taxonomy" id="67294"/>
    <lineage>
        <taxon>Bacteria</taxon>
        <taxon>Bacillati</taxon>
        <taxon>Actinomycetota</taxon>
        <taxon>Actinomycetes</taxon>
        <taxon>Kitasatosporales</taxon>
        <taxon>Streptomycetaceae</taxon>
        <taxon>Streptomyces</taxon>
    </lineage>
</organism>